<protein>
    <submittedName>
        <fullName evidence="2">Uncharacterized protein</fullName>
    </submittedName>
</protein>
<evidence type="ECO:0000313" key="3">
    <source>
        <dbReference type="Proteomes" id="UP000054560"/>
    </source>
</evidence>
<dbReference type="Proteomes" id="UP000054560">
    <property type="component" value="Unassembled WGS sequence"/>
</dbReference>
<sequence length="101" mass="10920">MSSHIRYAKYCRRIGEEDGHPRTGGPKALKSESESAGHTVHLAIGATHQTRALDYKQPKTTEDALRSQAPALHPLVSSSEAERTACASLAEHTTKTLNPTT</sequence>
<evidence type="ECO:0000256" key="1">
    <source>
        <dbReference type="SAM" id="MobiDB-lite"/>
    </source>
</evidence>
<dbReference type="EMBL" id="KQ242848">
    <property type="protein sequence ID" value="KNC77085.1"/>
    <property type="molecule type" value="Genomic_DNA"/>
</dbReference>
<name>A0A0L0FK18_9EUKA</name>
<reference evidence="2 3" key="1">
    <citation type="submission" date="2011-02" db="EMBL/GenBank/DDBJ databases">
        <title>The Genome Sequence of Sphaeroforma arctica JP610.</title>
        <authorList>
            <consortium name="The Broad Institute Genome Sequencing Platform"/>
            <person name="Russ C."/>
            <person name="Cuomo C."/>
            <person name="Young S.K."/>
            <person name="Zeng Q."/>
            <person name="Gargeya S."/>
            <person name="Alvarado L."/>
            <person name="Berlin A."/>
            <person name="Chapman S.B."/>
            <person name="Chen Z."/>
            <person name="Freedman E."/>
            <person name="Gellesch M."/>
            <person name="Goldberg J."/>
            <person name="Griggs A."/>
            <person name="Gujja S."/>
            <person name="Heilman E."/>
            <person name="Heiman D."/>
            <person name="Howarth C."/>
            <person name="Mehta T."/>
            <person name="Neiman D."/>
            <person name="Pearson M."/>
            <person name="Roberts A."/>
            <person name="Saif S."/>
            <person name="Shea T."/>
            <person name="Shenoy N."/>
            <person name="Sisk P."/>
            <person name="Stolte C."/>
            <person name="Sykes S."/>
            <person name="White J."/>
            <person name="Yandava C."/>
            <person name="Burger G."/>
            <person name="Gray M.W."/>
            <person name="Holland P.W.H."/>
            <person name="King N."/>
            <person name="Lang F.B.F."/>
            <person name="Roger A.J."/>
            <person name="Ruiz-Trillo I."/>
            <person name="Haas B."/>
            <person name="Nusbaum C."/>
            <person name="Birren B."/>
        </authorList>
    </citation>
    <scope>NUCLEOTIDE SEQUENCE [LARGE SCALE GENOMIC DNA]</scope>
    <source>
        <strain evidence="2 3">JP610</strain>
    </source>
</reference>
<feature type="region of interest" description="Disordered" evidence="1">
    <location>
        <begin position="12"/>
        <end position="37"/>
    </location>
</feature>
<accession>A0A0L0FK18</accession>
<dbReference type="GeneID" id="25910950"/>
<dbReference type="AlphaFoldDB" id="A0A0L0FK18"/>
<evidence type="ECO:0000313" key="2">
    <source>
        <dbReference type="EMBL" id="KNC77085.1"/>
    </source>
</evidence>
<gene>
    <name evidence="2" type="ORF">SARC_10446</name>
</gene>
<feature type="region of interest" description="Disordered" evidence="1">
    <location>
        <begin position="58"/>
        <end position="101"/>
    </location>
</feature>
<keyword evidence="3" id="KW-1185">Reference proteome</keyword>
<proteinExistence type="predicted"/>
<dbReference type="RefSeq" id="XP_014150987.1">
    <property type="nucleotide sequence ID" value="XM_014295512.1"/>
</dbReference>
<organism evidence="2 3">
    <name type="scientific">Sphaeroforma arctica JP610</name>
    <dbReference type="NCBI Taxonomy" id="667725"/>
    <lineage>
        <taxon>Eukaryota</taxon>
        <taxon>Ichthyosporea</taxon>
        <taxon>Ichthyophonida</taxon>
        <taxon>Sphaeroforma</taxon>
    </lineage>
</organism>